<evidence type="ECO:0000313" key="5">
    <source>
        <dbReference type="Proteomes" id="UP000233551"/>
    </source>
</evidence>
<dbReference type="GO" id="GO:0016301">
    <property type="term" value="F:kinase activity"/>
    <property type="evidence" value="ECO:0007669"/>
    <property type="project" value="UniProtKB-KW"/>
</dbReference>
<feature type="region of interest" description="Disordered" evidence="1">
    <location>
        <begin position="106"/>
        <end position="132"/>
    </location>
</feature>
<reference evidence="2" key="2">
    <citation type="submission" date="2017-06" db="EMBL/GenBank/DDBJ databases">
        <title>The pomegranate genome and the genomics of punicalagin biosynthesis.</title>
        <authorList>
            <person name="Xu C."/>
        </authorList>
    </citation>
    <scope>NUCLEOTIDE SEQUENCE [LARGE SCALE GENOMIC DNA]</scope>
    <source>
        <tissue evidence="2">Fresh leaf</tissue>
    </source>
</reference>
<evidence type="ECO:0000256" key="1">
    <source>
        <dbReference type="SAM" id="MobiDB-lite"/>
    </source>
</evidence>
<dbReference type="PANTHER" id="PTHR34576">
    <property type="entry name" value="MEMBRANE-ASSOCIATED KINASE REGULATOR 6-RELATED"/>
    <property type="match status" value="1"/>
</dbReference>
<protein>
    <submittedName>
        <fullName evidence="2">Uncharacterized protein</fullName>
    </submittedName>
</protein>
<organism evidence="2 4">
    <name type="scientific">Punica granatum</name>
    <name type="common">Pomegranate</name>
    <dbReference type="NCBI Taxonomy" id="22663"/>
    <lineage>
        <taxon>Eukaryota</taxon>
        <taxon>Viridiplantae</taxon>
        <taxon>Streptophyta</taxon>
        <taxon>Embryophyta</taxon>
        <taxon>Tracheophyta</taxon>
        <taxon>Spermatophyta</taxon>
        <taxon>Magnoliopsida</taxon>
        <taxon>eudicotyledons</taxon>
        <taxon>Gunneridae</taxon>
        <taxon>Pentapetalae</taxon>
        <taxon>rosids</taxon>
        <taxon>malvids</taxon>
        <taxon>Myrtales</taxon>
        <taxon>Lythraceae</taxon>
        <taxon>Punica</taxon>
    </lineage>
</organism>
<evidence type="ECO:0000313" key="3">
    <source>
        <dbReference type="EMBL" id="PKI52103.1"/>
    </source>
</evidence>
<dbReference type="EMBL" id="PGOL01001975">
    <property type="protein sequence ID" value="PKI52103.1"/>
    <property type="molecule type" value="Genomic_DNA"/>
</dbReference>
<comment type="caution">
    <text evidence="2">The sequence shown here is derived from an EMBL/GenBank/DDBJ whole genome shotgun (WGS) entry which is preliminary data.</text>
</comment>
<reference evidence="4" key="1">
    <citation type="journal article" date="2017" name="Plant J.">
        <title>The pomegranate (Punica granatum L.) genome and the genomics of punicalagin biosynthesis.</title>
        <authorList>
            <person name="Qin G."/>
            <person name="Xu C."/>
            <person name="Ming R."/>
            <person name="Tang H."/>
            <person name="Guyot R."/>
            <person name="Kramer E.M."/>
            <person name="Hu Y."/>
            <person name="Yi X."/>
            <person name="Qi Y."/>
            <person name="Xu X."/>
            <person name="Gao Z."/>
            <person name="Pan H."/>
            <person name="Jian J."/>
            <person name="Tian Y."/>
            <person name="Yue Z."/>
            <person name="Xu Y."/>
        </authorList>
    </citation>
    <scope>NUCLEOTIDE SEQUENCE [LARGE SCALE GENOMIC DNA]</scope>
    <source>
        <strain evidence="4">cv. Dabenzi</strain>
    </source>
</reference>
<dbReference type="Proteomes" id="UP000197138">
    <property type="component" value="Unassembled WGS sequence"/>
</dbReference>
<proteinExistence type="predicted"/>
<reference evidence="3 5" key="3">
    <citation type="submission" date="2017-11" db="EMBL/GenBank/DDBJ databases">
        <title>De-novo sequencing of pomegranate (Punica granatum L.) genome.</title>
        <authorList>
            <person name="Akparov Z."/>
            <person name="Amiraslanov A."/>
            <person name="Hajiyeva S."/>
            <person name="Abbasov M."/>
            <person name="Kaur K."/>
            <person name="Hamwieh A."/>
            <person name="Solovyev V."/>
            <person name="Salamov A."/>
            <person name="Braich B."/>
            <person name="Kosarev P."/>
            <person name="Mahmoud A."/>
            <person name="Hajiyev E."/>
            <person name="Babayeva S."/>
            <person name="Izzatullayeva V."/>
            <person name="Mammadov A."/>
            <person name="Mammadov A."/>
            <person name="Sharifova S."/>
            <person name="Ojaghi J."/>
            <person name="Eynullazada K."/>
            <person name="Bayramov B."/>
            <person name="Abdulazimova A."/>
            <person name="Shahmuradov I."/>
        </authorList>
    </citation>
    <scope>NUCLEOTIDE SEQUENCE [LARGE SCALE GENOMIC DNA]</scope>
    <source>
        <strain evidence="3">AG2017</strain>
        <strain evidence="5">cv. AG2017</strain>
        <tissue evidence="3">Leaf</tissue>
    </source>
</reference>
<dbReference type="OrthoDB" id="1913205at2759"/>
<evidence type="ECO:0000313" key="2">
    <source>
        <dbReference type="EMBL" id="OWM75583.1"/>
    </source>
</evidence>
<name>A0A218WSH0_PUNGR</name>
<evidence type="ECO:0000313" key="4">
    <source>
        <dbReference type="Proteomes" id="UP000197138"/>
    </source>
</evidence>
<dbReference type="AlphaFoldDB" id="A0A218WSH0"/>
<gene>
    <name evidence="2" type="ORF">CDL15_Pgr021747</name>
    <name evidence="3" type="ORF">CRG98_027519</name>
</gene>
<dbReference type="EMBL" id="MTKT01003240">
    <property type="protein sequence ID" value="OWM75583.1"/>
    <property type="molecule type" value="Genomic_DNA"/>
</dbReference>
<dbReference type="PANTHER" id="PTHR34576:SF2">
    <property type="entry name" value="MEMBRANE-ASSOCIATED KINASE REGULATOR 6-RELATED"/>
    <property type="match status" value="1"/>
</dbReference>
<dbReference type="InterPro" id="IPR044699">
    <property type="entry name" value="MAKR6"/>
</dbReference>
<keyword evidence="5" id="KW-1185">Reference proteome</keyword>
<accession>A0A218WSH0</accession>
<dbReference type="Proteomes" id="UP000233551">
    <property type="component" value="Unassembled WGS sequence"/>
</dbReference>
<dbReference type="GeneID" id="116197742"/>
<sequence>MDRNRQIEEASQVLDSVSFRTFWWPDNSVGDSVDVPEEGSFIQKDPRFPPSNRFIGRTDSGSRELEFDFTMSGSPFSVVSANELFDDGIILPRFFDPSILKAKEQGLGLNPEPHSPEPFTSGSKRESKSNMPSCFVSRQPTRALLFFRKYLNILRPLYWAMGRGGTKKGQATKSSVHPHALSVASSFSSISVSENLIQEAILHCKSSMSLS</sequence>